<organism evidence="5 6">
    <name type="scientific">Talaromyces islandicus</name>
    <name type="common">Penicillium islandicum</name>
    <dbReference type="NCBI Taxonomy" id="28573"/>
    <lineage>
        <taxon>Eukaryota</taxon>
        <taxon>Fungi</taxon>
        <taxon>Dikarya</taxon>
        <taxon>Ascomycota</taxon>
        <taxon>Pezizomycotina</taxon>
        <taxon>Eurotiomycetes</taxon>
        <taxon>Eurotiomycetidae</taxon>
        <taxon>Eurotiales</taxon>
        <taxon>Trichocomaceae</taxon>
        <taxon>Talaromyces</taxon>
        <taxon>Talaromyces sect. Islandici</taxon>
    </lineage>
</organism>
<feature type="domain" description="LysM" evidence="4">
    <location>
        <begin position="418"/>
        <end position="464"/>
    </location>
</feature>
<protein>
    <recommendedName>
        <fullName evidence="4">LysM domain-containing protein</fullName>
    </recommendedName>
</protein>
<evidence type="ECO:0000313" key="5">
    <source>
        <dbReference type="EMBL" id="CRG86693.1"/>
    </source>
</evidence>
<dbReference type="GO" id="GO:0008061">
    <property type="term" value="F:chitin binding"/>
    <property type="evidence" value="ECO:0007669"/>
    <property type="project" value="UniProtKB-KW"/>
</dbReference>
<reference evidence="5 6" key="1">
    <citation type="submission" date="2015-04" db="EMBL/GenBank/DDBJ databases">
        <authorList>
            <person name="Syromyatnikov M.Y."/>
            <person name="Popov V.N."/>
        </authorList>
    </citation>
    <scope>NUCLEOTIDE SEQUENCE [LARGE SCALE GENOMIC DNA]</scope>
    <source>
        <strain evidence="5">WF-38-12</strain>
    </source>
</reference>
<feature type="domain" description="LysM" evidence="4">
    <location>
        <begin position="328"/>
        <end position="374"/>
    </location>
</feature>
<feature type="compositionally biased region" description="Pro residues" evidence="3">
    <location>
        <begin position="394"/>
        <end position="408"/>
    </location>
</feature>
<dbReference type="InterPro" id="IPR052210">
    <property type="entry name" value="LysM1-like"/>
</dbReference>
<feature type="region of interest" description="Disordered" evidence="3">
    <location>
        <begin position="383"/>
        <end position="412"/>
    </location>
</feature>
<keyword evidence="6" id="KW-1185">Reference proteome</keyword>
<dbReference type="OrthoDB" id="5985073at2759"/>
<dbReference type="Gene3D" id="3.10.350.10">
    <property type="entry name" value="LysM domain"/>
    <property type="match status" value="2"/>
</dbReference>
<accession>A0A0U1LTE9</accession>
<dbReference type="EMBL" id="CVMT01000003">
    <property type="protein sequence ID" value="CRG86693.1"/>
    <property type="molecule type" value="Genomic_DNA"/>
</dbReference>
<evidence type="ECO:0000256" key="2">
    <source>
        <dbReference type="ARBA" id="ARBA00023026"/>
    </source>
</evidence>
<dbReference type="CDD" id="cd00118">
    <property type="entry name" value="LysM"/>
    <property type="match status" value="2"/>
</dbReference>
<evidence type="ECO:0000259" key="4">
    <source>
        <dbReference type="PROSITE" id="PS51782"/>
    </source>
</evidence>
<evidence type="ECO:0000256" key="3">
    <source>
        <dbReference type="SAM" id="MobiDB-lite"/>
    </source>
</evidence>
<evidence type="ECO:0000256" key="1">
    <source>
        <dbReference type="ARBA" id="ARBA00022669"/>
    </source>
</evidence>
<dbReference type="InterPro" id="IPR018392">
    <property type="entry name" value="LysM"/>
</dbReference>
<proteinExistence type="predicted"/>
<keyword evidence="2" id="KW-0843">Virulence</keyword>
<dbReference type="PANTHER" id="PTHR34997:SF1">
    <property type="entry name" value="PEPTIDOGLYCAN-BINDING LYSIN DOMAIN"/>
    <property type="match status" value="1"/>
</dbReference>
<dbReference type="OMA" id="EFIEWNP"/>
<sequence>MSYTQVIDLFQHKWGLTCLKDADSGYFCSDVEDTWNITTMVASNTATWPSQTNKTYYVFDEHGWGPYTDEHGNLSNPFDDNIWYPASSVGVLTDRMAGLDYWIERHEPTDDSNYGWSKPLGADEYPLEIQCSSCFLQRFIYGMESIWGTVWDVMSSQVWANMQKNCNLLTTINPANNLSLPPMDILPLPRNLSACSNVQNVTTSMTCQQMGLHFHVGSASIPALNGILCGALSGPTCMGESCPIGVVNKTQSVRPFVKQYNNFTLSQFLKWNPYIDTSLIMENDTVCVGPPGGSYVLPVATPAYPTSYTTTANASLPTQPGTIPNCGLYYAPKAGDYCNTIVLKFSITLNEFFDMNPSLDTNCGNLYTGTDYCVSPVNGTSVPHRSNTTTSASIPPPASTAVPPPGPTLPGTSTDCRQWHVVESGDTCYGIESLYHITSTQLMAWNKNLTTSCSNLELGEAYCVAGPAVVSSFTTVTTTITGTK</sequence>
<dbReference type="PROSITE" id="PS51782">
    <property type="entry name" value="LYSM"/>
    <property type="match status" value="2"/>
</dbReference>
<dbReference type="SMART" id="SM00257">
    <property type="entry name" value="LysM"/>
    <property type="match status" value="2"/>
</dbReference>
<dbReference type="PANTHER" id="PTHR34997">
    <property type="entry name" value="AM15"/>
    <property type="match status" value="1"/>
</dbReference>
<gene>
    <name evidence="5" type="ORF">PISL3812_03703</name>
</gene>
<dbReference type="SUPFAM" id="SSF54106">
    <property type="entry name" value="LysM domain"/>
    <property type="match status" value="1"/>
</dbReference>
<dbReference type="STRING" id="28573.A0A0U1LTE9"/>
<evidence type="ECO:0000313" key="6">
    <source>
        <dbReference type="Proteomes" id="UP000054383"/>
    </source>
</evidence>
<dbReference type="AlphaFoldDB" id="A0A0U1LTE9"/>
<keyword evidence="1" id="KW-0147">Chitin-binding</keyword>
<dbReference type="Pfam" id="PF01476">
    <property type="entry name" value="LysM"/>
    <property type="match status" value="1"/>
</dbReference>
<name>A0A0U1LTE9_TALIS</name>
<dbReference type="Proteomes" id="UP000054383">
    <property type="component" value="Unassembled WGS sequence"/>
</dbReference>
<dbReference type="InterPro" id="IPR036779">
    <property type="entry name" value="LysM_dom_sf"/>
</dbReference>